<keyword evidence="5" id="KW-0233">DNA recombination</keyword>
<reference evidence="11 12" key="1">
    <citation type="journal article" date="2024" name="G3 (Bethesda)">
        <title>Genome assembly of Hibiscus sabdariffa L. provides insights into metabolisms of medicinal natural products.</title>
        <authorList>
            <person name="Kim T."/>
        </authorList>
    </citation>
    <scope>NUCLEOTIDE SEQUENCE [LARGE SCALE GENOMIC DNA]</scope>
    <source>
        <strain evidence="11">TK-2024</strain>
        <tissue evidence="11">Old leaves</tissue>
    </source>
</reference>
<dbReference type="Proteomes" id="UP001396334">
    <property type="component" value="Unassembled WGS sequence"/>
</dbReference>
<evidence type="ECO:0000313" key="12">
    <source>
        <dbReference type="Proteomes" id="UP001396334"/>
    </source>
</evidence>
<dbReference type="CDD" id="cd04478">
    <property type="entry name" value="RPA2_DBD_D"/>
    <property type="match status" value="1"/>
</dbReference>
<evidence type="ECO:0000256" key="4">
    <source>
        <dbReference type="ARBA" id="ARBA00023125"/>
    </source>
</evidence>
<keyword evidence="7" id="KW-0539">Nucleus</keyword>
<dbReference type="SUPFAM" id="SSF50249">
    <property type="entry name" value="Nucleic acid-binding proteins"/>
    <property type="match status" value="1"/>
</dbReference>
<dbReference type="EMBL" id="JBBPBN010000406">
    <property type="protein sequence ID" value="KAK8487158.1"/>
    <property type="molecule type" value="Genomic_DNA"/>
</dbReference>
<evidence type="ECO:0000256" key="7">
    <source>
        <dbReference type="ARBA" id="ARBA00023242"/>
    </source>
</evidence>
<keyword evidence="6" id="KW-0234">DNA repair</keyword>
<dbReference type="PANTHER" id="PTHR13989">
    <property type="entry name" value="REPLICATION PROTEIN A-RELATED"/>
    <property type="match status" value="1"/>
</dbReference>
<dbReference type="InterPro" id="IPR036388">
    <property type="entry name" value="WH-like_DNA-bd_sf"/>
</dbReference>
<evidence type="ECO:0000256" key="1">
    <source>
        <dbReference type="ARBA" id="ARBA00004123"/>
    </source>
</evidence>
<feature type="domain" description="OB" evidence="9">
    <location>
        <begin position="165"/>
        <end position="238"/>
    </location>
</feature>
<feature type="domain" description="Replication protein A C-terminal" evidence="10">
    <location>
        <begin position="257"/>
        <end position="365"/>
    </location>
</feature>
<keyword evidence="12" id="KW-1185">Reference proteome</keyword>
<evidence type="ECO:0000256" key="2">
    <source>
        <dbReference type="ARBA" id="ARBA00007815"/>
    </source>
</evidence>
<dbReference type="Gene3D" id="2.40.50.140">
    <property type="entry name" value="Nucleic acid-binding proteins"/>
    <property type="match status" value="1"/>
</dbReference>
<dbReference type="PANTHER" id="PTHR13989:SF34">
    <property type="entry name" value="REPLICATION PROTEIN A 32 KDA SUBUNIT A"/>
    <property type="match status" value="1"/>
</dbReference>
<evidence type="ECO:0000259" key="9">
    <source>
        <dbReference type="Pfam" id="PF01336"/>
    </source>
</evidence>
<evidence type="ECO:0000256" key="8">
    <source>
        <dbReference type="SAM" id="MobiDB-lite"/>
    </source>
</evidence>
<organism evidence="11 12">
    <name type="scientific">Hibiscus sabdariffa</name>
    <name type="common">roselle</name>
    <dbReference type="NCBI Taxonomy" id="183260"/>
    <lineage>
        <taxon>Eukaryota</taxon>
        <taxon>Viridiplantae</taxon>
        <taxon>Streptophyta</taxon>
        <taxon>Embryophyta</taxon>
        <taxon>Tracheophyta</taxon>
        <taxon>Spermatophyta</taxon>
        <taxon>Magnoliopsida</taxon>
        <taxon>eudicotyledons</taxon>
        <taxon>Gunneridae</taxon>
        <taxon>Pentapetalae</taxon>
        <taxon>rosids</taxon>
        <taxon>malvids</taxon>
        <taxon>Malvales</taxon>
        <taxon>Malvaceae</taxon>
        <taxon>Malvoideae</taxon>
        <taxon>Hibiscus</taxon>
    </lineage>
</organism>
<dbReference type="Pfam" id="PF08784">
    <property type="entry name" value="RPA_C"/>
    <property type="match status" value="1"/>
</dbReference>
<evidence type="ECO:0000259" key="10">
    <source>
        <dbReference type="Pfam" id="PF08784"/>
    </source>
</evidence>
<feature type="region of interest" description="Disordered" evidence="8">
    <location>
        <begin position="85"/>
        <end position="129"/>
    </location>
</feature>
<evidence type="ECO:0000313" key="11">
    <source>
        <dbReference type="EMBL" id="KAK8487158.1"/>
    </source>
</evidence>
<evidence type="ECO:0000256" key="3">
    <source>
        <dbReference type="ARBA" id="ARBA00022763"/>
    </source>
</evidence>
<evidence type="ECO:0008006" key="13">
    <source>
        <dbReference type="Google" id="ProtNLM"/>
    </source>
</evidence>
<comment type="similarity">
    <text evidence="2">Belongs to the replication factor A protein 2 family.</text>
</comment>
<dbReference type="InterPro" id="IPR012340">
    <property type="entry name" value="NA-bd_OB-fold"/>
</dbReference>
<dbReference type="Pfam" id="PF01336">
    <property type="entry name" value="tRNA_anti-codon"/>
    <property type="match status" value="1"/>
</dbReference>
<keyword evidence="4" id="KW-0238">DNA-binding</keyword>
<dbReference type="InterPro" id="IPR040260">
    <property type="entry name" value="RFA2-like"/>
</dbReference>
<protein>
    <recommendedName>
        <fullName evidence="13">Replication protein A 32 kDa subunit A</fullName>
    </recommendedName>
</protein>
<evidence type="ECO:0000256" key="6">
    <source>
        <dbReference type="ARBA" id="ARBA00023204"/>
    </source>
</evidence>
<dbReference type="Gene3D" id="1.10.10.10">
    <property type="entry name" value="Winged helix-like DNA-binding domain superfamily/Winged helix DNA-binding domain"/>
    <property type="match status" value="1"/>
</dbReference>
<dbReference type="SUPFAM" id="SSF46785">
    <property type="entry name" value="Winged helix' DNA-binding domain"/>
    <property type="match status" value="1"/>
</dbReference>
<comment type="subcellular location">
    <subcellularLocation>
        <location evidence="1">Nucleus</location>
    </subcellularLocation>
</comment>
<dbReference type="InterPro" id="IPR014892">
    <property type="entry name" value="RPA_C"/>
</dbReference>
<evidence type="ECO:0000256" key="5">
    <source>
        <dbReference type="ARBA" id="ARBA00023172"/>
    </source>
</evidence>
<comment type="caution">
    <text evidence="11">The sequence shown here is derived from an EMBL/GenBank/DDBJ whole genome shotgun (WGS) entry which is preliminary data.</text>
</comment>
<dbReference type="InterPro" id="IPR004365">
    <property type="entry name" value="NA-bd_OB_tRNA"/>
</dbReference>
<sequence length="374" mass="40281">MFQSVPLTVPAACSRTSGQTELCQPGSRAPIAREPAVAGVVSSDISHGSDDDAAGVGHLADNVADVNSASEADINLADNVAGASESAPLAADESQLIGESNSDPVDGETTASMGADSSGESDRTWRSGENVVQFSSTTVKQISEASRSGGEKPNFIIDGVHVNNVKLIGMVFNKDVRSSDVRFDLDDGTGRVECRRWVTESVDTREMDVLDKEGTYVRVIGHLQSFQGKTQLNVFSVRHVVNFDEVTCHFIECICCHLQNSKGQLEGGAMAQPQMTDSSLSTPVRVASNGYQPALMNNGSVQYTTDGFKGLDKLVLNYLQQPANIDREMGVHLNELSQQLKAPIEKIKDAIEFLEREGLVYSIDDYHYKAVEGC</sequence>
<gene>
    <name evidence="11" type="ORF">V6N11_013689</name>
</gene>
<name>A0ABR2A2A9_9ROSI</name>
<keyword evidence="3" id="KW-0227">DNA damage</keyword>
<accession>A0ABR2A2A9</accession>
<proteinExistence type="inferred from homology"/>
<dbReference type="InterPro" id="IPR036390">
    <property type="entry name" value="WH_DNA-bd_sf"/>
</dbReference>